<keyword evidence="2" id="KW-0808">Transferase</keyword>
<dbReference type="GO" id="GO:0016747">
    <property type="term" value="F:acyltransferase activity, transferring groups other than amino-acyl groups"/>
    <property type="evidence" value="ECO:0007669"/>
    <property type="project" value="InterPro"/>
</dbReference>
<reference evidence="3" key="1">
    <citation type="submission" date="2016-10" db="EMBL/GenBank/DDBJ databases">
        <authorList>
            <person name="Varghese N."/>
        </authorList>
    </citation>
    <scope>NUCLEOTIDE SEQUENCE [LARGE SCALE GENOMIC DNA]</scope>
    <source>
        <strain evidence="3">DSM 45096 / BCRC 16803 / CGMCC 4.1857 / CIP 109030 / JCM 12277 / KCTC 19219 / NBRC 100920 / 33214</strain>
    </source>
</reference>
<dbReference type="AlphaFoldDB" id="A0A1H7QIQ6"/>
<sequence length="183" mass="20409">MTDDVPALLRVAHTAELEPDELLAARALLYRAFDDMTEDDWEHCLGGVHVLLEQTDGLVVAHAAVVQRRLLHRGRAWRVGYVEGVAVEPRLHRRGHGTAVMREAERVVARAHEFGALASTDEGLAFYRALGWQRWRGPTSALTPTRGVVRTPDADDCVFVLPGAAHLDLTDELTCDWRDGDLW</sequence>
<protein>
    <submittedName>
        <fullName evidence="2">Aminoglycoside 2'-N-acetyltransferase I</fullName>
    </submittedName>
</protein>
<feature type="domain" description="N-acetyltransferase" evidence="1">
    <location>
        <begin position="12"/>
        <end position="155"/>
    </location>
</feature>
<dbReference type="RefSeq" id="WP_042456996.1">
    <property type="nucleotide sequence ID" value="NZ_BBPN01000045.1"/>
</dbReference>
<dbReference type="STRING" id="235985.SAMN05414137_10943"/>
<dbReference type="EMBL" id="FOAZ01000009">
    <property type="protein sequence ID" value="SEL47796.1"/>
    <property type="molecule type" value="Genomic_DNA"/>
</dbReference>
<dbReference type="InterPro" id="IPR016181">
    <property type="entry name" value="Acyl_CoA_acyltransferase"/>
</dbReference>
<dbReference type="eggNOG" id="COG0456">
    <property type="taxonomic scope" value="Bacteria"/>
</dbReference>
<evidence type="ECO:0000259" key="1">
    <source>
        <dbReference type="PROSITE" id="PS51186"/>
    </source>
</evidence>
<proteinExistence type="predicted"/>
<dbReference type="InterPro" id="IPR000182">
    <property type="entry name" value="GNAT_dom"/>
</dbReference>
<dbReference type="OrthoDB" id="70281at2"/>
<dbReference type="Gene3D" id="3.40.630.30">
    <property type="match status" value="1"/>
</dbReference>
<organism evidence="2 3">
    <name type="scientific">Streptacidiphilus jiangxiensis</name>
    <dbReference type="NCBI Taxonomy" id="235985"/>
    <lineage>
        <taxon>Bacteria</taxon>
        <taxon>Bacillati</taxon>
        <taxon>Actinomycetota</taxon>
        <taxon>Actinomycetes</taxon>
        <taxon>Kitasatosporales</taxon>
        <taxon>Streptomycetaceae</taxon>
        <taxon>Streptacidiphilus</taxon>
    </lineage>
</organism>
<evidence type="ECO:0000313" key="3">
    <source>
        <dbReference type="Proteomes" id="UP000183015"/>
    </source>
</evidence>
<dbReference type="Proteomes" id="UP000183015">
    <property type="component" value="Unassembled WGS sequence"/>
</dbReference>
<gene>
    <name evidence="2" type="ORF">SAMN05414137_10943</name>
</gene>
<accession>A0A1H7QIQ6</accession>
<dbReference type="Pfam" id="PF13527">
    <property type="entry name" value="Acetyltransf_9"/>
    <property type="match status" value="1"/>
</dbReference>
<name>A0A1H7QIQ6_STRJI</name>
<dbReference type="PROSITE" id="PS51186">
    <property type="entry name" value="GNAT"/>
    <property type="match status" value="1"/>
</dbReference>
<dbReference type="CDD" id="cd04301">
    <property type="entry name" value="NAT_SF"/>
    <property type="match status" value="1"/>
</dbReference>
<keyword evidence="3" id="KW-1185">Reference proteome</keyword>
<dbReference type="SUPFAM" id="SSF55729">
    <property type="entry name" value="Acyl-CoA N-acyltransferases (Nat)"/>
    <property type="match status" value="1"/>
</dbReference>
<evidence type="ECO:0000313" key="2">
    <source>
        <dbReference type="EMBL" id="SEL47796.1"/>
    </source>
</evidence>